<evidence type="ECO:0000313" key="4">
    <source>
        <dbReference type="Proteomes" id="UP001209540"/>
    </source>
</evidence>
<sequence length="521" mass="59689">MGAQAVDYRVSKVVVCCKDCGQDVGLYPARHKCQEVVRPPLPPLPTKFTAEDPSNLRVPRKPVPSYDNNENNRSRPTSAASSNSSSTLNQLATSDTSSATSTGSKWSRFVRSPSNNNIKNNTTTNSNNGGDNDDDSFYYNNFAAHLPDQSSDSGSSPSQSGKKLWGKVRQNEKWKQLNEKYDKPKQSAKLWGKLVQATQNMADKIPSRDDRGPESDESDWEGETHVSRVLREHYEKKHEPLPRWLYDERAPRQQPSKMMHRQSMEENDSMLPPLDRQGARGRKKLWDAHPEPQMSQREREREELRQQRRAPLMDNNNNNAYEYNDHSSRQQRRTGASHLEVGSSRHGPMETDAYHDRNSRRTAPSMEHDYYEDRHATRSATYRRPDRHDNDLYDESATTTTRSATTYRRPQENDGGGWKMSSRNKNPVAGSMRQQEKPSRYNMDHDDYGSSRSYLSDRHVPASARARSPGRSNNHDISPSTSSDYYASRYDNSASRDRVRGPRDIPQQFSNRYTERGGGYF</sequence>
<feature type="domain" description="Mso1 N-terminal" evidence="2">
    <location>
        <begin position="214"/>
        <end position="245"/>
    </location>
</feature>
<feature type="compositionally biased region" description="Low complexity" evidence="1">
    <location>
        <begin position="396"/>
        <end position="408"/>
    </location>
</feature>
<feature type="region of interest" description="Disordered" evidence="1">
    <location>
        <begin position="245"/>
        <end position="521"/>
    </location>
</feature>
<dbReference type="Proteomes" id="UP001209540">
    <property type="component" value="Unassembled WGS sequence"/>
</dbReference>
<feature type="compositionally biased region" description="Low complexity" evidence="1">
    <location>
        <begin position="137"/>
        <end position="161"/>
    </location>
</feature>
<feature type="compositionally biased region" description="Basic and acidic residues" evidence="1">
    <location>
        <begin position="494"/>
        <end position="503"/>
    </location>
</feature>
<feature type="region of interest" description="Disordered" evidence="1">
    <location>
        <begin position="36"/>
        <end position="170"/>
    </location>
</feature>
<evidence type="ECO:0000313" key="3">
    <source>
        <dbReference type="EMBL" id="KAI9256546.1"/>
    </source>
</evidence>
<feature type="compositionally biased region" description="Basic and acidic residues" evidence="1">
    <location>
        <begin position="434"/>
        <end position="460"/>
    </location>
</feature>
<feature type="compositionally biased region" description="Basic and acidic residues" evidence="1">
    <location>
        <begin position="366"/>
        <end position="376"/>
    </location>
</feature>
<dbReference type="EMBL" id="JAIXMP010000021">
    <property type="protein sequence ID" value="KAI9256546.1"/>
    <property type="molecule type" value="Genomic_DNA"/>
</dbReference>
<feature type="compositionally biased region" description="Low complexity" evidence="1">
    <location>
        <begin position="114"/>
        <end position="130"/>
    </location>
</feature>
<protein>
    <recommendedName>
        <fullName evidence="2">Mso1 N-terminal domain-containing protein</fullName>
    </recommendedName>
</protein>
<organism evidence="3 4">
    <name type="scientific">Phascolomyces articulosus</name>
    <dbReference type="NCBI Taxonomy" id="60185"/>
    <lineage>
        <taxon>Eukaryota</taxon>
        <taxon>Fungi</taxon>
        <taxon>Fungi incertae sedis</taxon>
        <taxon>Mucoromycota</taxon>
        <taxon>Mucoromycotina</taxon>
        <taxon>Mucoromycetes</taxon>
        <taxon>Mucorales</taxon>
        <taxon>Lichtheimiaceae</taxon>
        <taxon>Phascolomyces</taxon>
    </lineage>
</organism>
<feature type="compositionally biased region" description="Polar residues" evidence="1">
    <location>
        <begin position="470"/>
        <end position="493"/>
    </location>
</feature>
<feature type="region of interest" description="Disordered" evidence="1">
    <location>
        <begin position="201"/>
        <end position="224"/>
    </location>
</feature>
<evidence type="ECO:0000259" key="2">
    <source>
        <dbReference type="Pfam" id="PF14475"/>
    </source>
</evidence>
<reference evidence="3" key="2">
    <citation type="submission" date="2023-02" db="EMBL/GenBank/DDBJ databases">
        <authorList>
            <consortium name="DOE Joint Genome Institute"/>
            <person name="Mondo S.J."/>
            <person name="Chang Y."/>
            <person name="Wang Y."/>
            <person name="Ahrendt S."/>
            <person name="Andreopoulos W."/>
            <person name="Barry K."/>
            <person name="Beard J."/>
            <person name="Benny G.L."/>
            <person name="Blankenship S."/>
            <person name="Bonito G."/>
            <person name="Cuomo C."/>
            <person name="Desiro A."/>
            <person name="Gervers K.A."/>
            <person name="Hundley H."/>
            <person name="Kuo A."/>
            <person name="LaButti K."/>
            <person name="Lang B.F."/>
            <person name="Lipzen A."/>
            <person name="O'Donnell K."/>
            <person name="Pangilinan J."/>
            <person name="Reynolds N."/>
            <person name="Sandor L."/>
            <person name="Smith M.W."/>
            <person name="Tsang A."/>
            <person name="Grigoriev I.V."/>
            <person name="Stajich J.E."/>
            <person name="Spatafora J.W."/>
        </authorList>
    </citation>
    <scope>NUCLEOTIDE SEQUENCE</scope>
    <source>
        <strain evidence="3">RSA 2281</strain>
    </source>
</reference>
<dbReference type="Pfam" id="PF14475">
    <property type="entry name" value="Mso1_Sec1_bdg"/>
    <property type="match status" value="1"/>
</dbReference>
<name>A0AAD5JVW2_9FUNG</name>
<proteinExistence type="predicted"/>
<keyword evidence="4" id="KW-1185">Reference proteome</keyword>
<accession>A0AAD5JVW2</accession>
<feature type="compositionally biased region" description="Low complexity" evidence="1">
    <location>
        <begin position="74"/>
        <end position="102"/>
    </location>
</feature>
<evidence type="ECO:0000256" key="1">
    <source>
        <dbReference type="SAM" id="MobiDB-lite"/>
    </source>
</evidence>
<dbReference type="AlphaFoldDB" id="A0AAD5JVW2"/>
<feature type="compositionally biased region" description="Basic and acidic residues" evidence="1">
    <location>
        <begin position="205"/>
        <end position="214"/>
    </location>
</feature>
<feature type="compositionally biased region" description="Basic and acidic residues" evidence="1">
    <location>
        <begin position="347"/>
        <end position="359"/>
    </location>
</feature>
<dbReference type="InterPro" id="IPR028095">
    <property type="entry name" value="Mso1_N_dom"/>
</dbReference>
<gene>
    <name evidence="3" type="ORF">BDA99DRAFT_561987</name>
</gene>
<feature type="compositionally biased region" description="Basic and acidic residues" evidence="1">
    <location>
        <begin position="284"/>
        <end position="306"/>
    </location>
</feature>
<comment type="caution">
    <text evidence="3">The sequence shown here is derived from an EMBL/GenBank/DDBJ whole genome shotgun (WGS) entry which is preliminary data.</text>
</comment>
<reference evidence="3" key="1">
    <citation type="journal article" date="2022" name="IScience">
        <title>Evolution of zygomycete secretomes and the origins of terrestrial fungal ecologies.</title>
        <authorList>
            <person name="Chang Y."/>
            <person name="Wang Y."/>
            <person name="Mondo S."/>
            <person name="Ahrendt S."/>
            <person name="Andreopoulos W."/>
            <person name="Barry K."/>
            <person name="Beard J."/>
            <person name="Benny G.L."/>
            <person name="Blankenship S."/>
            <person name="Bonito G."/>
            <person name="Cuomo C."/>
            <person name="Desiro A."/>
            <person name="Gervers K.A."/>
            <person name="Hundley H."/>
            <person name="Kuo A."/>
            <person name="LaButti K."/>
            <person name="Lang B.F."/>
            <person name="Lipzen A."/>
            <person name="O'Donnell K."/>
            <person name="Pangilinan J."/>
            <person name="Reynolds N."/>
            <person name="Sandor L."/>
            <person name="Smith M.E."/>
            <person name="Tsang A."/>
            <person name="Grigoriev I.V."/>
            <person name="Stajich J.E."/>
            <person name="Spatafora J.W."/>
        </authorList>
    </citation>
    <scope>NUCLEOTIDE SEQUENCE</scope>
    <source>
        <strain evidence="3">RSA 2281</strain>
    </source>
</reference>